<keyword evidence="3" id="KW-1185">Reference proteome</keyword>
<gene>
    <name evidence="2" type="ORF">MERR_LOCUS18258</name>
</gene>
<accession>A0A6D2IPJ4</accession>
<sequence>MGESVRLRRSQTCVDSSSEKDTTDAGLSGKDESDSYDSETESNRSSDSETESNRSSDSTTTKGLTAIIRVLSDSMLRTEMAEMEMIKAREAARWEAEKKRLETELEMTRMVLQTHLEVTTSLLSGEQKFPQSWRKRKRSEVVEHESSTTRGKRLALLGLLQLNLIFWNSLT</sequence>
<evidence type="ECO:0000313" key="3">
    <source>
        <dbReference type="Proteomes" id="UP000467841"/>
    </source>
</evidence>
<organism evidence="2 3">
    <name type="scientific">Microthlaspi erraticum</name>
    <dbReference type="NCBI Taxonomy" id="1685480"/>
    <lineage>
        <taxon>Eukaryota</taxon>
        <taxon>Viridiplantae</taxon>
        <taxon>Streptophyta</taxon>
        <taxon>Embryophyta</taxon>
        <taxon>Tracheophyta</taxon>
        <taxon>Spermatophyta</taxon>
        <taxon>Magnoliopsida</taxon>
        <taxon>eudicotyledons</taxon>
        <taxon>Gunneridae</taxon>
        <taxon>Pentapetalae</taxon>
        <taxon>rosids</taxon>
        <taxon>malvids</taxon>
        <taxon>Brassicales</taxon>
        <taxon>Brassicaceae</taxon>
        <taxon>Coluteocarpeae</taxon>
        <taxon>Microthlaspi</taxon>
    </lineage>
</organism>
<feature type="region of interest" description="Disordered" evidence="1">
    <location>
        <begin position="1"/>
        <end position="61"/>
    </location>
</feature>
<dbReference type="AlphaFoldDB" id="A0A6D2IPJ4"/>
<feature type="compositionally biased region" description="Basic and acidic residues" evidence="1">
    <location>
        <begin position="41"/>
        <end position="54"/>
    </location>
</feature>
<dbReference type="EMBL" id="CACVBM020001101">
    <property type="protein sequence ID" value="CAA7031023.1"/>
    <property type="molecule type" value="Genomic_DNA"/>
</dbReference>
<name>A0A6D2IPJ4_9BRAS</name>
<evidence type="ECO:0000256" key="1">
    <source>
        <dbReference type="SAM" id="MobiDB-lite"/>
    </source>
</evidence>
<dbReference type="OrthoDB" id="1729514at2759"/>
<dbReference type="Proteomes" id="UP000467841">
    <property type="component" value="Unassembled WGS sequence"/>
</dbReference>
<reference evidence="2" key="1">
    <citation type="submission" date="2020-01" db="EMBL/GenBank/DDBJ databases">
        <authorList>
            <person name="Mishra B."/>
        </authorList>
    </citation>
    <scope>NUCLEOTIDE SEQUENCE [LARGE SCALE GENOMIC DNA]</scope>
</reference>
<proteinExistence type="predicted"/>
<protein>
    <submittedName>
        <fullName evidence="2">Uncharacterized protein</fullName>
    </submittedName>
</protein>
<comment type="caution">
    <text evidence="2">The sequence shown here is derived from an EMBL/GenBank/DDBJ whole genome shotgun (WGS) entry which is preliminary data.</text>
</comment>
<feature type="compositionally biased region" description="Basic and acidic residues" evidence="1">
    <location>
        <begin position="17"/>
        <end position="33"/>
    </location>
</feature>
<evidence type="ECO:0000313" key="2">
    <source>
        <dbReference type="EMBL" id="CAA7031023.1"/>
    </source>
</evidence>